<evidence type="ECO:0000256" key="18">
    <source>
        <dbReference type="SAM" id="MobiDB-lite"/>
    </source>
</evidence>
<evidence type="ECO:0000256" key="6">
    <source>
        <dbReference type="ARBA" id="ARBA00022801"/>
    </source>
</evidence>
<dbReference type="SMART" id="SM00297">
    <property type="entry name" value="BROMO"/>
    <property type="match status" value="1"/>
</dbReference>
<keyword evidence="10" id="KW-0175">Coiled coil</keyword>
<dbReference type="FunFam" id="3.40.50.300:FF:000734">
    <property type="entry name" value="ATPase family, AAA domain containing 2"/>
    <property type="match status" value="1"/>
</dbReference>
<evidence type="ECO:0000256" key="7">
    <source>
        <dbReference type="ARBA" id="ARBA00022840"/>
    </source>
</evidence>
<keyword evidence="12" id="KW-0010">Activator</keyword>
<evidence type="ECO:0000256" key="3">
    <source>
        <dbReference type="ARBA" id="ARBA00022499"/>
    </source>
</evidence>
<reference evidence="20 21" key="1">
    <citation type="submission" date="2019-09" db="EMBL/GenBank/DDBJ databases">
        <title>Bird 10,000 Genomes (B10K) Project - Family phase.</title>
        <authorList>
            <person name="Zhang G."/>
        </authorList>
    </citation>
    <scope>NUCLEOTIDE SEQUENCE [LARGE SCALE GENOMIC DNA]</scope>
    <source>
        <strain evidence="20">B10K-DU-001-24</strain>
        <tissue evidence="20">Muscle</tissue>
    </source>
</reference>
<dbReference type="GO" id="GO:0003682">
    <property type="term" value="F:chromatin binding"/>
    <property type="evidence" value="ECO:0007669"/>
    <property type="project" value="TreeGrafter"/>
</dbReference>
<dbReference type="GO" id="GO:0005524">
    <property type="term" value="F:ATP binding"/>
    <property type="evidence" value="ECO:0007669"/>
    <property type="project" value="UniProtKB-KW"/>
</dbReference>
<comment type="catalytic activity">
    <reaction evidence="15">
        <text>ATP + H2O = ADP + phosphate + H(+)</text>
        <dbReference type="Rhea" id="RHEA:13065"/>
        <dbReference type="ChEBI" id="CHEBI:15377"/>
        <dbReference type="ChEBI" id="CHEBI:15378"/>
        <dbReference type="ChEBI" id="CHEBI:30616"/>
        <dbReference type="ChEBI" id="CHEBI:43474"/>
        <dbReference type="ChEBI" id="CHEBI:456216"/>
    </reaction>
</comment>
<dbReference type="CDD" id="cd19517">
    <property type="entry name" value="RecA-like_Yta7-like"/>
    <property type="match status" value="1"/>
</dbReference>
<evidence type="ECO:0000256" key="9">
    <source>
        <dbReference type="ARBA" id="ARBA00023015"/>
    </source>
</evidence>
<evidence type="ECO:0000256" key="11">
    <source>
        <dbReference type="ARBA" id="ARBA00023117"/>
    </source>
</evidence>
<dbReference type="FunFam" id="1.10.8.60:FF:000016">
    <property type="entry name" value="ATPase family AAA domain-containing protein 2B"/>
    <property type="match status" value="1"/>
</dbReference>
<evidence type="ECO:0000256" key="12">
    <source>
        <dbReference type="ARBA" id="ARBA00023159"/>
    </source>
</evidence>
<keyword evidence="7" id="KW-0067">ATP-binding</keyword>
<dbReference type="InterPro" id="IPR027417">
    <property type="entry name" value="P-loop_NTPase"/>
</dbReference>
<keyword evidence="11 17" id="KW-0103">Bromodomain</keyword>
<feature type="non-terminal residue" evidence="20">
    <location>
        <position position="1"/>
    </location>
</feature>
<keyword evidence="9" id="KW-0805">Transcription regulation</keyword>
<dbReference type="EMBL" id="VWZI01010178">
    <property type="protein sequence ID" value="NXG46155.1"/>
    <property type="molecule type" value="Genomic_DNA"/>
</dbReference>
<keyword evidence="5" id="KW-0547">Nucleotide-binding</keyword>
<keyword evidence="3" id="KW-1017">Isopeptide bond</keyword>
<dbReference type="Gene3D" id="1.20.920.10">
    <property type="entry name" value="Bromodomain-like"/>
    <property type="match status" value="1"/>
</dbReference>
<dbReference type="SUPFAM" id="SSF52540">
    <property type="entry name" value="P-loop containing nucleoside triphosphate hydrolases"/>
    <property type="match status" value="2"/>
</dbReference>
<protein>
    <recommendedName>
        <fullName evidence="16">ATPase family AAA domain-containing protein 2</fullName>
    </recommendedName>
</protein>
<dbReference type="InterPro" id="IPR003593">
    <property type="entry name" value="AAA+_ATPase"/>
</dbReference>
<accession>A0A7K9C3Y4</accession>
<dbReference type="PRINTS" id="PR00503">
    <property type="entry name" value="BROMODOMAIN"/>
</dbReference>
<evidence type="ECO:0000259" key="19">
    <source>
        <dbReference type="PROSITE" id="PS50014"/>
    </source>
</evidence>
<dbReference type="Pfam" id="PF00004">
    <property type="entry name" value="AAA"/>
    <property type="match status" value="1"/>
</dbReference>
<evidence type="ECO:0000256" key="14">
    <source>
        <dbReference type="ARBA" id="ARBA00023242"/>
    </source>
</evidence>
<evidence type="ECO:0000256" key="13">
    <source>
        <dbReference type="ARBA" id="ARBA00023163"/>
    </source>
</evidence>
<dbReference type="PANTHER" id="PTHR23069:SF4">
    <property type="entry name" value="ATPASE FAMILY AAA DOMAIN-CONTAINING PROTEIN 2"/>
    <property type="match status" value="1"/>
</dbReference>
<feature type="region of interest" description="Disordered" evidence="18">
    <location>
        <begin position="678"/>
        <end position="704"/>
    </location>
</feature>
<feature type="region of interest" description="Disordered" evidence="18">
    <location>
        <begin position="228"/>
        <end position="247"/>
    </location>
</feature>
<dbReference type="InterPro" id="IPR045199">
    <property type="entry name" value="ATAD2-like"/>
</dbReference>
<dbReference type="InterPro" id="IPR041569">
    <property type="entry name" value="AAA_lid_3"/>
</dbReference>
<feature type="domain" description="Bromo" evidence="19">
    <location>
        <begin position="937"/>
        <end position="992"/>
    </location>
</feature>
<keyword evidence="6" id="KW-0378">Hydrolase</keyword>
<evidence type="ECO:0000256" key="15">
    <source>
        <dbReference type="ARBA" id="ARBA00049360"/>
    </source>
</evidence>
<comment type="subcellular location">
    <subcellularLocation>
        <location evidence="1">Nucleus</location>
    </subcellularLocation>
</comment>
<feature type="compositionally biased region" description="Basic residues" evidence="18">
    <location>
        <begin position="1089"/>
        <end position="1098"/>
    </location>
</feature>
<dbReference type="GO" id="GO:0006334">
    <property type="term" value="P:nucleosome assembly"/>
    <property type="evidence" value="ECO:0007669"/>
    <property type="project" value="TreeGrafter"/>
</dbReference>
<dbReference type="InterPro" id="IPR001487">
    <property type="entry name" value="Bromodomain"/>
</dbReference>
<feature type="compositionally biased region" description="Basic and acidic residues" evidence="18">
    <location>
        <begin position="1152"/>
        <end position="1185"/>
    </location>
</feature>
<evidence type="ECO:0000256" key="1">
    <source>
        <dbReference type="ARBA" id="ARBA00004123"/>
    </source>
</evidence>
<dbReference type="GO" id="GO:0006337">
    <property type="term" value="P:nucleosome disassembly"/>
    <property type="evidence" value="ECO:0007669"/>
    <property type="project" value="TreeGrafter"/>
</dbReference>
<proteinExistence type="inferred from homology"/>
<dbReference type="FunFam" id="1.20.920.10:FF:000021">
    <property type="entry name" value="ATPase family AAA domain-containing protein 2"/>
    <property type="match status" value="1"/>
</dbReference>
<comment type="similarity">
    <text evidence="2">Belongs to the AAA ATPase family.</text>
</comment>
<evidence type="ECO:0000313" key="20">
    <source>
        <dbReference type="EMBL" id="NXG46155.1"/>
    </source>
</evidence>
<dbReference type="GO" id="GO:0042393">
    <property type="term" value="F:histone binding"/>
    <property type="evidence" value="ECO:0007669"/>
    <property type="project" value="TreeGrafter"/>
</dbReference>
<sequence length="1303" mass="149536">TRRRRRRRRAPFDLLDSSSEFISLEPSSLSSRHIWTRSGAASAAASAAGSRRTRRAGEAEFSPGKIECFNGHCLRSTRKNMPPCSDSSFEKSMEILSENVNRRHFTRQLAKPKSDQKKEDYKEVTRTRAEAKVADQVHDENGDLEVRRSCRLRQSGYTTTNESALFDKLITNTAEVVLQKMGDMEKMRRRQMMEDLGVFHDAEVETNLFSYFCINTVFHRGKLFPFRDSSEESEEKDDGEDTQKRYDLRQRKTVERYQAPLQSRLYAQFLLRANYLHINERVVLRRHAVHNDSTSSSSSDDEQHFERHRQLSHNRDLRRCLPLNFRKDELNGIHKDRMKIGASQADVDPMQIDCSVRFDGVGGLADHISALKEMVVFPLLYPEVFERFKIQPPRGCLFYGPPGTGKTLVARALANECRQGDRRISFFMRKGADCLSKWVGESERQLRLLFDQAYRMRPSIIFFDEIDGLAPVRSSKQDQIHSSIVSTLLALMDGLDSRGEVVVIGATNRLDSIDPALRRPGRFDREFHFNLPNKEARKEIFKIHTRDWTPKLLDMFLDEVAEECVGYCGADIKSLCAETALCALRRHYPQIYKSNQKLQLDIASIKITAKDFVMAMQKIVPASQRAVASPGRALPANLKPLLENTLASILEALQKVFPHAELALQKDQQQDSLNRILSNNGIDSDEESPSIFEDESAHKEPDREKEKFLNFSRNAYHQPTSYRPRFLLVGEPGYGQASHLAPAVIHALEKFSVYTLELSLLFASTTSPEETCAQLMREAQRTAPSIIYIPHIHLWWEAVGATVKATFTTLLQNIPTFAPVLLLATSDIRHEDLPKEIKELFINDDEVFKVEVPNKQARETFFEDLILNQAAEPPVSKNAACQPLEELPLAPPPKPPQLTEEELMQLEKQEEDTLCQLRIFLRDVTHRLAVDRRFRAFTKPVDGEEVPDYNTVIEHPMDLSTVLSKIDLHQYLTAADFLKDIDLICSNALEYNPDKDPGDRQIRHRACSLRDTAYAIVREEMDEEFERCCEEIKESRRERGCSSSKYAPSYYHVMPKNSSVPGCKKTDPKCNENTKMPGAPVDASTPHYMSRRKRRKNKVSSSNTAKRRHFQFNKENKVPEDQNEVESEEESPERHVSTIDHIESTQNYSMEENEKVLQERQKNRNENKSGTENERGVVAKSASEKKAVMVPEHSNLRPESETLHCQIIESSEDGDSNDSWVHCMTRARRSRVKEQQETCVEKAPENLTPSVIVDYLELKQLLNFVTVVSRNFNILQLEKLYAVLSQCIYKHREDYDKTKLVKV</sequence>
<evidence type="ECO:0000256" key="5">
    <source>
        <dbReference type="ARBA" id="ARBA00022741"/>
    </source>
</evidence>
<feature type="compositionally biased region" description="Acidic residues" evidence="18">
    <location>
        <begin position="683"/>
        <end position="694"/>
    </location>
</feature>
<feature type="compositionally biased region" description="Basic and acidic residues" evidence="18">
    <location>
        <begin position="1132"/>
        <end position="1143"/>
    </location>
</feature>
<evidence type="ECO:0000256" key="10">
    <source>
        <dbReference type="ARBA" id="ARBA00023054"/>
    </source>
</evidence>
<dbReference type="PANTHER" id="PTHR23069">
    <property type="entry name" value="AAA DOMAIN-CONTAINING"/>
    <property type="match status" value="1"/>
</dbReference>
<dbReference type="SMART" id="SM00382">
    <property type="entry name" value="AAA"/>
    <property type="match status" value="1"/>
</dbReference>
<dbReference type="PROSITE" id="PS50014">
    <property type="entry name" value="BROMODOMAIN_2"/>
    <property type="match status" value="1"/>
</dbReference>
<dbReference type="OrthoDB" id="5421at2759"/>
<dbReference type="Pfam" id="PF17862">
    <property type="entry name" value="AAA_lid_3"/>
    <property type="match status" value="1"/>
</dbReference>
<dbReference type="Gene3D" id="3.40.50.300">
    <property type="entry name" value="P-loop containing nucleotide triphosphate hydrolases"/>
    <property type="match status" value="2"/>
</dbReference>
<dbReference type="Proteomes" id="UP000574528">
    <property type="component" value="Unassembled WGS sequence"/>
</dbReference>
<feature type="compositionally biased region" description="Acidic residues" evidence="18">
    <location>
        <begin position="231"/>
        <end position="240"/>
    </location>
</feature>
<organism evidence="20 21">
    <name type="scientific">Psilopogon haemacephalus</name>
    <name type="common">coppersmith barbet</name>
    <dbReference type="NCBI Taxonomy" id="2585815"/>
    <lineage>
        <taxon>Eukaryota</taxon>
        <taxon>Metazoa</taxon>
        <taxon>Chordata</taxon>
        <taxon>Craniata</taxon>
        <taxon>Vertebrata</taxon>
        <taxon>Euteleostomi</taxon>
        <taxon>Archelosauria</taxon>
        <taxon>Archosauria</taxon>
        <taxon>Dinosauria</taxon>
        <taxon>Saurischia</taxon>
        <taxon>Theropoda</taxon>
        <taxon>Coelurosauria</taxon>
        <taxon>Aves</taxon>
        <taxon>Neognathae</taxon>
        <taxon>Neoaves</taxon>
        <taxon>Telluraves</taxon>
        <taxon>Coraciimorphae</taxon>
        <taxon>Piciformes</taxon>
        <taxon>Megalaimidae</taxon>
        <taxon>Psilopogon</taxon>
    </lineage>
</organism>
<dbReference type="CDD" id="cd05528">
    <property type="entry name" value="Bromo_AAA"/>
    <property type="match status" value="1"/>
</dbReference>
<comment type="caution">
    <text evidence="20">The sequence shown here is derived from an EMBL/GenBank/DDBJ whole genome shotgun (WGS) entry which is preliminary data.</text>
</comment>
<name>A0A7K9C3Y4_9PICI</name>
<gene>
    <name evidence="20" type="primary">Atad2</name>
    <name evidence="20" type="ORF">PSIHAE_R09503</name>
</gene>
<evidence type="ECO:0000313" key="21">
    <source>
        <dbReference type="Proteomes" id="UP000574528"/>
    </source>
</evidence>
<dbReference type="GO" id="GO:0005654">
    <property type="term" value="C:nucleoplasm"/>
    <property type="evidence" value="ECO:0007669"/>
    <property type="project" value="UniProtKB-ARBA"/>
</dbReference>
<dbReference type="GO" id="GO:0045815">
    <property type="term" value="P:transcription initiation-coupled chromatin remodeling"/>
    <property type="evidence" value="ECO:0007669"/>
    <property type="project" value="TreeGrafter"/>
</dbReference>
<dbReference type="InterPro" id="IPR003959">
    <property type="entry name" value="ATPase_AAA_core"/>
</dbReference>
<feature type="non-terminal residue" evidence="20">
    <location>
        <position position="1303"/>
    </location>
</feature>
<keyword evidence="14" id="KW-0539">Nucleus</keyword>
<evidence type="ECO:0000256" key="16">
    <source>
        <dbReference type="ARBA" id="ARBA00071858"/>
    </source>
</evidence>
<dbReference type="FunFam" id="3.40.50.300:FF:000061">
    <property type="entry name" value="ATPase family, AAA domain-containing 2"/>
    <property type="match status" value="1"/>
</dbReference>
<feature type="compositionally biased region" description="Acidic residues" evidence="18">
    <location>
        <begin position="1121"/>
        <end position="1131"/>
    </location>
</feature>
<evidence type="ECO:0000256" key="4">
    <source>
        <dbReference type="ARBA" id="ARBA00022553"/>
    </source>
</evidence>
<keyword evidence="13" id="KW-0804">Transcription</keyword>
<dbReference type="Pfam" id="PF00439">
    <property type="entry name" value="Bromodomain"/>
    <property type="match status" value="1"/>
</dbReference>
<keyword evidence="4" id="KW-0597">Phosphoprotein</keyword>
<feature type="region of interest" description="Disordered" evidence="18">
    <location>
        <begin position="1057"/>
        <end position="1185"/>
    </location>
</feature>
<dbReference type="SUPFAM" id="SSF47370">
    <property type="entry name" value="Bromodomain"/>
    <property type="match status" value="1"/>
</dbReference>
<evidence type="ECO:0000256" key="17">
    <source>
        <dbReference type="PROSITE-ProRule" id="PRU00035"/>
    </source>
</evidence>
<dbReference type="Gene3D" id="1.10.8.60">
    <property type="match status" value="1"/>
</dbReference>
<dbReference type="GO" id="GO:0016887">
    <property type="term" value="F:ATP hydrolysis activity"/>
    <property type="evidence" value="ECO:0007669"/>
    <property type="project" value="InterPro"/>
</dbReference>
<dbReference type="PROSITE" id="PS00674">
    <property type="entry name" value="AAA"/>
    <property type="match status" value="1"/>
</dbReference>
<evidence type="ECO:0000256" key="2">
    <source>
        <dbReference type="ARBA" id="ARBA00006914"/>
    </source>
</evidence>
<dbReference type="InterPro" id="IPR036427">
    <property type="entry name" value="Bromodomain-like_sf"/>
</dbReference>
<feature type="compositionally biased region" description="Basic and acidic residues" evidence="18">
    <location>
        <begin position="695"/>
        <end position="704"/>
    </location>
</feature>
<evidence type="ECO:0000256" key="8">
    <source>
        <dbReference type="ARBA" id="ARBA00022843"/>
    </source>
</evidence>
<dbReference type="InterPro" id="IPR003960">
    <property type="entry name" value="ATPase_AAA_CS"/>
</dbReference>
<keyword evidence="8" id="KW-0832">Ubl conjugation</keyword>
<keyword evidence="21" id="KW-1185">Reference proteome</keyword>